<dbReference type="InterPro" id="IPR013103">
    <property type="entry name" value="RVT_2"/>
</dbReference>
<dbReference type="SUPFAM" id="SSF56672">
    <property type="entry name" value="DNA/RNA polymerases"/>
    <property type="match status" value="1"/>
</dbReference>
<feature type="domain" description="Reverse transcriptase Ty1/copia-type" evidence="1">
    <location>
        <begin position="2"/>
        <end position="103"/>
    </location>
</feature>
<dbReference type="OMA" id="KDIGYEM"/>
<dbReference type="AlphaFoldDB" id="A0A803MVW8"/>
<dbReference type="Proteomes" id="UP000596660">
    <property type="component" value="Unplaced"/>
</dbReference>
<evidence type="ECO:0000313" key="2">
    <source>
        <dbReference type="EnsemblPlants" id="AUR62036045-RA:cds"/>
    </source>
</evidence>
<dbReference type="PANTHER" id="PTHR11439">
    <property type="entry name" value="GAG-POL-RELATED RETROTRANSPOSON"/>
    <property type="match status" value="1"/>
</dbReference>
<dbReference type="Pfam" id="PF07727">
    <property type="entry name" value="RVT_2"/>
    <property type="match status" value="1"/>
</dbReference>
<dbReference type="PANTHER" id="PTHR11439:SF482">
    <property type="entry name" value="GAG-PRE-INTEGRASE DOMAIN-CONTAINING PROTEIN"/>
    <property type="match status" value="1"/>
</dbReference>
<evidence type="ECO:0000259" key="1">
    <source>
        <dbReference type="Pfam" id="PF07727"/>
    </source>
</evidence>
<dbReference type="Gramene" id="AUR62036045-RA">
    <property type="protein sequence ID" value="AUR62036045-RA:cds"/>
    <property type="gene ID" value="AUR62036045"/>
</dbReference>
<organism evidence="2 3">
    <name type="scientific">Chenopodium quinoa</name>
    <name type="common">Quinoa</name>
    <dbReference type="NCBI Taxonomy" id="63459"/>
    <lineage>
        <taxon>Eukaryota</taxon>
        <taxon>Viridiplantae</taxon>
        <taxon>Streptophyta</taxon>
        <taxon>Embryophyta</taxon>
        <taxon>Tracheophyta</taxon>
        <taxon>Spermatophyta</taxon>
        <taxon>Magnoliopsida</taxon>
        <taxon>eudicotyledons</taxon>
        <taxon>Gunneridae</taxon>
        <taxon>Pentapetalae</taxon>
        <taxon>Caryophyllales</taxon>
        <taxon>Chenopodiaceae</taxon>
        <taxon>Chenopodioideae</taxon>
        <taxon>Atripliceae</taxon>
        <taxon>Chenopodium</taxon>
    </lineage>
</organism>
<dbReference type="InterPro" id="IPR043502">
    <property type="entry name" value="DNA/RNA_pol_sf"/>
</dbReference>
<dbReference type="CDD" id="cd09272">
    <property type="entry name" value="RNase_HI_RT_Ty1"/>
    <property type="match status" value="1"/>
</dbReference>
<name>A0A803MVW8_CHEQI</name>
<reference evidence="2" key="2">
    <citation type="submission" date="2021-03" db="UniProtKB">
        <authorList>
            <consortium name="EnsemblPlants"/>
        </authorList>
    </citation>
    <scope>IDENTIFICATION</scope>
</reference>
<accession>A0A803MVW8</accession>
<dbReference type="EnsemblPlants" id="AUR62036045-RA">
    <property type="protein sequence ID" value="AUR62036045-RA:cds"/>
    <property type="gene ID" value="AUR62036045"/>
</dbReference>
<keyword evidence="3" id="KW-1185">Reference proteome</keyword>
<sequence>MKQFGYKQSNSDHTLFLKRVKDRITCIIIYVDDMIITGNDEEEIADLKLFREFEKDLGNLKYFLGIEVLRSQQGIFIHQRKYILDLLAETGMLDCKPAETPIVANHGLQIIEGEKPADKEQYQKMVGKLIYLSHTRPDIAYAVGVVSRFMHLPQVQHMTAVMRILRYLKGTHSIGIYFDKNAHPDLIAYTDADWAGDRDGRKSTSGYFTLVGGNLVTWRSKKQKVVALSSAEAEFRGIAKGIAEILWIWKLMNELG</sequence>
<evidence type="ECO:0000313" key="3">
    <source>
        <dbReference type="Proteomes" id="UP000596660"/>
    </source>
</evidence>
<proteinExistence type="predicted"/>
<protein>
    <recommendedName>
        <fullName evidence="1">Reverse transcriptase Ty1/copia-type domain-containing protein</fullName>
    </recommendedName>
</protein>
<reference evidence="2" key="1">
    <citation type="journal article" date="2017" name="Nature">
        <title>The genome of Chenopodium quinoa.</title>
        <authorList>
            <person name="Jarvis D.E."/>
            <person name="Ho Y.S."/>
            <person name="Lightfoot D.J."/>
            <person name="Schmoeckel S.M."/>
            <person name="Li B."/>
            <person name="Borm T.J.A."/>
            <person name="Ohyanagi H."/>
            <person name="Mineta K."/>
            <person name="Michell C.T."/>
            <person name="Saber N."/>
            <person name="Kharbatia N.M."/>
            <person name="Rupper R.R."/>
            <person name="Sharp A.R."/>
            <person name="Dally N."/>
            <person name="Boughton B.A."/>
            <person name="Woo Y.H."/>
            <person name="Gao G."/>
            <person name="Schijlen E.G.W.M."/>
            <person name="Guo X."/>
            <person name="Momin A.A."/>
            <person name="Negrao S."/>
            <person name="Al-Babili S."/>
            <person name="Gehring C."/>
            <person name="Roessner U."/>
            <person name="Jung C."/>
            <person name="Murphy K."/>
            <person name="Arold S.T."/>
            <person name="Gojobori T."/>
            <person name="van der Linden C.G."/>
            <person name="van Loo E.N."/>
            <person name="Jellen E.N."/>
            <person name="Maughan P.J."/>
            <person name="Tester M."/>
        </authorList>
    </citation>
    <scope>NUCLEOTIDE SEQUENCE [LARGE SCALE GENOMIC DNA]</scope>
    <source>
        <strain evidence="2">cv. PI 614886</strain>
    </source>
</reference>